<evidence type="ECO:0000259" key="2">
    <source>
        <dbReference type="Pfam" id="PF00339"/>
    </source>
</evidence>
<dbReference type="OrthoDB" id="2333384at2759"/>
<comment type="caution">
    <text evidence="3">The sequence shown here is derived from an EMBL/GenBank/DDBJ whole genome shotgun (WGS) entry which is preliminary data.</text>
</comment>
<accession>A0A9W8LKK9</accession>
<name>A0A9W8LKK9_9FUNG</name>
<evidence type="ECO:0000313" key="4">
    <source>
        <dbReference type="Proteomes" id="UP001140172"/>
    </source>
</evidence>
<dbReference type="AlphaFoldDB" id="A0A9W8LKK9"/>
<gene>
    <name evidence="3" type="ORF">GGI15_002316</name>
</gene>
<dbReference type="InterPro" id="IPR011021">
    <property type="entry name" value="Arrestin-like_N"/>
</dbReference>
<evidence type="ECO:0000313" key="3">
    <source>
        <dbReference type="EMBL" id="KAJ2784267.1"/>
    </source>
</evidence>
<feature type="region of interest" description="Disordered" evidence="1">
    <location>
        <begin position="446"/>
        <end position="488"/>
    </location>
</feature>
<dbReference type="Proteomes" id="UP001140172">
    <property type="component" value="Unassembled WGS sequence"/>
</dbReference>
<keyword evidence="4" id="KW-1185">Reference proteome</keyword>
<feature type="compositionally biased region" description="Low complexity" evidence="1">
    <location>
        <begin position="479"/>
        <end position="488"/>
    </location>
</feature>
<dbReference type="Pfam" id="PF00339">
    <property type="entry name" value="Arrestin_N"/>
    <property type="match status" value="1"/>
</dbReference>
<sequence>MMHTPPMLEIRFPSYTSGGPPRCGPKSTLAGVVYLNIAEPLTASCLSLNLVGSERISLAPSSVNITTAASAVFPKERSVKKIYFNQTSILWGDSKLRTEDELAAGIHMFHFSCEFPRVNYPQSQTTAEYVIKYVLQAKLLNSRASRESIITTATQPITYIPETIAPIGLRGADDVGPSYTFCDNAVDIEEMQWAFHVHAIGLQQAFKPGDTVDLQLRITGQRPLRKAKFSVIEQTDCFYPQVPDPQEEQLDLGRRLWSSRKSLNGPTDLAFERDSCVLVPDLCSEHMDTTRARGGSTYYAHLRVQLPKDLTLLHETGYLRFTCFAELTLLSSSSWGGHMRRAVIRIPIPIATRLLTEPLGDPMGTVRGSLFNCDSGKRGTSASSAHTVVDGPQFSDQAMDGSGEQAPVVRRGRSIVDFGARLQQLIPRRTQSSALGIQGVGGAMSGWSQRPNMRSASHGRSLADQPSWNGFDMPPLPTATPASSAKSSVYNSPLTQPAMLSADAPSPVSIAATITTMSGMHPDDSTSILTAGTARPGFSMTFLVRLRELYHADANAQALVALISGKHPDPNSVIPSAIVRSSASTGAGPSFAGSSLLSSRRNSRMSVQSVSGVMSSSESVRPQIEAIMTSYRDPVTSHVSTWSALGAQRDSGASKSTMQSSRYSRMSSMSVSSNDTACASSGGGQFSLAKDIITPPLPQPPLPHLSTIDGSPARHSERPF</sequence>
<dbReference type="Gene3D" id="2.60.40.640">
    <property type="match status" value="1"/>
</dbReference>
<proteinExistence type="predicted"/>
<organism evidence="3 4">
    <name type="scientific">Coemansia interrupta</name>
    <dbReference type="NCBI Taxonomy" id="1126814"/>
    <lineage>
        <taxon>Eukaryota</taxon>
        <taxon>Fungi</taxon>
        <taxon>Fungi incertae sedis</taxon>
        <taxon>Zoopagomycota</taxon>
        <taxon>Kickxellomycotina</taxon>
        <taxon>Kickxellomycetes</taxon>
        <taxon>Kickxellales</taxon>
        <taxon>Kickxellaceae</taxon>
        <taxon>Coemansia</taxon>
    </lineage>
</organism>
<evidence type="ECO:0000256" key="1">
    <source>
        <dbReference type="SAM" id="MobiDB-lite"/>
    </source>
</evidence>
<dbReference type="InterPro" id="IPR014752">
    <property type="entry name" value="Arrestin-like_C"/>
</dbReference>
<reference evidence="3" key="1">
    <citation type="submission" date="2022-07" db="EMBL/GenBank/DDBJ databases">
        <title>Phylogenomic reconstructions and comparative analyses of Kickxellomycotina fungi.</title>
        <authorList>
            <person name="Reynolds N.K."/>
            <person name="Stajich J.E."/>
            <person name="Barry K."/>
            <person name="Grigoriev I.V."/>
            <person name="Crous P."/>
            <person name="Smith M.E."/>
        </authorList>
    </citation>
    <scope>NUCLEOTIDE SEQUENCE</scope>
    <source>
        <strain evidence="3">BCRC 34489</strain>
    </source>
</reference>
<protein>
    <recommendedName>
        <fullName evidence="2">Arrestin-like N-terminal domain-containing protein</fullName>
    </recommendedName>
</protein>
<dbReference type="EMBL" id="JANBUM010000118">
    <property type="protein sequence ID" value="KAJ2784267.1"/>
    <property type="molecule type" value="Genomic_DNA"/>
</dbReference>
<feature type="region of interest" description="Disordered" evidence="1">
    <location>
        <begin position="646"/>
        <end position="720"/>
    </location>
</feature>
<feature type="compositionally biased region" description="Low complexity" evidence="1">
    <location>
        <begin position="656"/>
        <end position="673"/>
    </location>
</feature>
<feature type="compositionally biased region" description="Polar residues" evidence="1">
    <location>
        <begin position="446"/>
        <end position="455"/>
    </location>
</feature>
<feature type="domain" description="Arrestin-like N-terminal" evidence="2">
    <location>
        <begin position="28"/>
        <end position="144"/>
    </location>
</feature>